<gene>
    <name evidence="4" type="ORF">SH1V18_23190</name>
</gene>
<keyword evidence="1" id="KW-0808">Transferase</keyword>
<dbReference type="PROSITE" id="PS51186">
    <property type="entry name" value="GNAT"/>
    <property type="match status" value="1"/>
</dbReference>
<dbReference type="AlphaFoldDB" id="A0A9W6DGK0"/>
<evidence type="ECO:0000313" key="5">
    <source>
        <dbReference type="Proteomes" id="UP001144256"/>
    </source>
</evidence>
<dbReference type="EMBL" id="BRLB01000006">
    <property type="protein sequence ID" value="GKX29839.1"/>
    <property type="molecule type" value="Genomic_DNA"/>
</dbReference>
<dbReference type="InterPro" id="IPR050680">
    <property type="entry name" value="YpeA/RimI_acetyltransf"/>
</dbReference>
<sequence length="294" mass="34961">MGEIRFIKNYKDNDFQRLSFNELAKETFGVDFEPWYEKKFWDDKYIPYSFVDGDKVISNVSVNEMSIIIEGQELSVIQIGTVMTHKDYRNKGFARRLMKHVDDDYKNKADFIFLFGNDHANEFYKKCGYSPLEENSFVTYYTYNNDKKNSELRKLSMSDKMDMNIIRRLSKTRTYISNDFGIRNTQGLLLFYMLYVFTDDIYYLEEDDMIVIYSIEDNVLQIYDILSNKNIDLEKVLLHIATKNVTKVIFNFTPDLTMKDLQINKLEENDTTLFVKNFNNNITKPFRFPELAHA</sequence>
<feature type="domain" description="N-acetyltransferase" evidence="3">
    <location>
        <begin position="8"/>
        <end position="162"/>
    </location>
</feature>
<comment type="caution">
    <text evidence="4">The sequence shown here is derived from an EMBL/GenBank/DDBJ whole genome shotgun (WGS) entry which is preliminary data.</text>
</comment>
<dbReference type="Proteomes" id="UP001144256">
    <property type="component" value="Unassembled WGS sequence"/>
</dbReference>
<keyword evidence="2" id="KW-0012">Acyltransferase</keyword>
<dbReference type="Gene3D" id="3.40.630.30">
    <property type="match status" value="1"/>
</dbReference>
<evidence type="ECO:0000256" key="2">
    <source>
        <dbReference type="ARBA" id="ARBA00023315"/>
    </source>
</evidence>
<evidence type="ECO:0000259" key="3">
    <source>
        <dbReference type="PROSITE" id="PS51186"/>
    </source>
</evidence>
<reference evidence="4" key="1">
    <citation type="submission" date="2022-06" db="EMBL/GenBank/DDBJ databases">
        <title>Vallitalea longa sp. nov., an anaerobic bacterium isolated from marine sediment.</title>
        <authorList>
            <person name="Hirano S."/>
            <person name="Terahara T."/>
            <person name="Mori K."/>
            <person name="Hamada M."/>
            <person name="Matsumoto R."/>
            <person name="Kobayashi T."/>
        </authorList>
    </citation>
    <scope>NUCLEOTIDE SEQUENCE</scope>
    <source>
        <strain evidence="4">SH18-1</strain>
    </source>
</reference>
<evidence type="ECO:0000313" key="4">
    <source>
        <dbReference type="EMBL" id="GKX29839.1"/>
    </source>
</evidence>
<dbReference type="CDD" id="cd04301">
    <property type="entry name" value="NAT_SF"/>
    <property type="match status" value="1"/>
</dbReference>
<dbReference type="GO" id="GO:0016747">
    <property type="term" value="F:acyltransferase activity, transferring groups other than amino-acyl groups"/>
    <property type="evidence" value="ECO:0007669"/>
    <property type="project" value="InterPro"/>
</dbReference>
<dbReference type="InterPro" id="IPR016181">
    <property type="entry name" value="Acyl_CoA_acyltransferase"/>
</dbReference>
<dbReference type="SUPFAM" id="SSF55729">
    <property type="entry name" value="Acyl-CoA N-acyltransferases (Nat)"/>
    <property type="match status" value="1"/>
</dbReference>
<proteinExistence type="predicted"/>
<name>A0A9W6DGK0_9FIRM</name>
<dbReference type="InterPro" id="IPR000182">
    <property type="entry name" value="GNAT_dom"/>
</dbReference>
<accession>A0A9W6DGK0</accession>
<dbReference type="Pfam" id="PF13527">
    <property type="entry name" value="Acetyltransf_9"/>
    <property type="match status" value="1"/>
</dbReference>
<evidence type="ECO:0000256" key="1">
    <source>
        <dbReference type="ARBA" id="ARBA00022679"/>
    </source>
</evidence>
<dbReference type="PANTHER" id="PTHR43420:SF31">
    <property type="entry name" value="ACETYLTRANSFERASE"/>
    <property type="match status" value="1"/>
</dbReference>
<dbReference type="PANTHER" id="PTHR43420">
    <property type="entry name" value="ACETYLTRANSFERASE"/>
    <property type="match status" value="1"/>
</dbReference>
<organism evidence="4 5">
    <name type="scientific">Vallitalea longa</name>
    <dbReference type="NCBI Taxonomy" id="2936439"/>
    <lineage>
        <taxon>Bacteria</taxon>
        <taxon>Bacillati</taxon>
        <taxon>Bacillota</taxon>
        <taxon>Clostridia</taxon>
        <taxon>Lachnospirales</taxon>
        <taxon>Vallitaleaceae</taxon>
        <taxon>Vallitalea</taxon>
    </lineage>
</organism>
<protein>
    <submittedName>
        <fullName evidence="4">GNAT family acetyltransferase</fullName>
    </submittedName>
</protein>
<keyword evidence="5" id="KW-1185">Reference proteome</keyword>